<feature type="domain" description="IclR-ED" evidence="5">
    <location>
        <begin position="68"/>
        <end position="249"/>
    </location>
</feature>
<keyword evidence="1" id="KW-0805">Transcription regulation</keyword>
<evidence type="ECO:0000313" key="6">
    <source>
        <dbReference type="EMBL" id="MEE4023653.1"/>
    </source>
</evidence>
<dbReference type="Pfam" id="PF01614">
    <property type="entry name" value="IclR_C"/>
    <property type="match status" value="1"/>
</dbReference>
<dbReference type="InterPro" id="IPR029016">
    <property type="entry name" value="GAF-like_dom_sf"/>
</dbReference>
<comment type="caution">
    <text evidence="6">The sequence shown here is derived from an EMBL/GenBank/DDBJ whole genome shotgun (WGS) entry which is preliminary data.</text>
</comment>
<dbReference type="EMBL" id="JAZDUE010000008">
    <property type="protein sequence ID" value="MEE4023653.1"/>
    <property type="molecule type" value="Genomic_DNA"/>
</dbReference>
<keyword evidence="2" id="KW-0238">DNA-binding</keyword>
<keyword evidence="7" id="KW-1185">Reference proteome</keyword>
<dbReference type="PROSITE" id="PS51078">
    <property type="entry name" value="ICLR_ED"/>
    <property type="match status" value="1"/>
</dbReference>
<dbReference type="PANTHER" id="PTHR30136:SF24">
    <property type="entry name" value="HTH-TYPE TRANSCRIPTIONAL REPRESSOR ALLR"/>
    <property type="match status" value="1"/>
</dbReference>
<dbReference type="Proteomes" id="UP001335729">
    <property type="component" value="Unassembled WGS sequence"/>
</dbReference>
<dbReference type="SUPFAM" id="SSF55781">
    <property type="entry name" value="GAF domain-like"/>
    <property type="match status" value="1"/>
</dbReference>
<evidence type="ECO:0000256" key="3">
    <source>
        <dbReference type="ARBA" id="ARBA00023163"/>
    </source>
</evidence>
<dbReference type="Pfam" id="PF09339">
    <property type="entry name" value="HTH_IclR"/>
    <property type="match status" value="1"/>
</dbReference>
<dbReference type="PROSITE" id="PS51077">
    <property type="entry name" value="HTH_ICLR"/>
    <property type="match status" value="1"/>
</dbReference>
<sequence>MPTRSETMIDRVVDVLEAFKTAGAPLTASAVSRRTGIPMPSAHRIVNDLVRTGLLERNDALTLRIGMRLWEIAARSTPVLTLREIALPFMEDLLAVVKAPTLLSVLDRNDVVNVETLSPHNPQATNVTQPGVRLPALVSSPGIILVAFAPPDVRDDILETARITRFTAHTVVDRTELRRFVEDARRVGHATIPRWIYPDATGIAVPVLGADGDALAALSVTKPFDVGVPSDLLPAMHTTARGIARAVVGGASASPTNSPEIALLKQQLRRATEVR</sequence>
<dbReference type="RefSeq" id="WP_330505049.1">
    <property type="nucleotide sequence ID" value="NZ_JAZDUE010000008.1"/>
</dbReference>
<evidence type="ECO:0000259" key="4">
    <source>
        <dbReference type="PROSITE" id="PS51077"/>
    </source>
</evidence>
<gene>
    <name evidence="6" type="ORF">V1Y59_11240</name>
</gene>
<evidence type="ECO:0000259" key="5">
    <source>
        <dbReference type="PROSITE" id="PS51078"/>
    </source>
</evidence>
<dbReference type="SMART" id="SM00346">
    <property type="entry name" value="HTH_ICLR"/>
    <property type="match status" value="1"/>
</dbReference>
<dbReference type="Gene3D" id="1.10.10.10">
    <property type="entry name" value="Winged helix-like DNA-binding domain superfamily/Winged helix DNA-binding domain"/>
    <property type="match status" value="1"/>
</dbReference>
<dbReference type="PANTHER" id="PTHR30136">
    <property type="entry name" value="HELIX-TURN-HELIX TRANSCRIPTIONAL REGULATOR, ICLR FAMILY"/>
    <property type="match status" value="1"/>
</dbReference>
<accession>A0ABU7MTL1</accession>
<feature type="domain" description="HTH iclR-type" evidence="4">
    <location>
        <begin position="6"/>
        <end position="67"/>
    </location>
</feature>
<dbReference type="InterPro" id="IPR036390">
    <property type="entry name" value="WH_DNA-bd_sf"/>
</dbReference>
<evidence type="ECO:0000313" key="7">
    <source>
        <dbReference type="Proteomes" id="UP001335729"/>
    </source>
</evidence>
<keyword evidence="3" id="KW-0804">Transcription</keyword>
<organism evidence="6 7">
    <name type="scientific">Gordonia prachuapensis</name>
    <dbReference type="NCBI Taxonomy" id="3115651"/>
    <lineage>
        <taxon>Bacteria</taxon>
        <taxon>Bacillati</taxon>
        <taxon>Actinomycetota</taxon>
        <taxon>Actinomycetes</taxon>
        <taxon>Mycobacteriales</taxon>
        <taxon>Gordoniaceae</taxon>
        <taxon>Gordonia</taxon>
    </lineage>
</organism>
<protein>
    <submittedName>
        <fullName evidence="6">IclR family transcriptional regulator</fullName>
    </submittedName>
</protein>
<name>A0ABU7MTL1_9ACTN</name>
<dbReference type="SUPFAM" id="SSF46785">
    <property type="entry name" value="Winged helix' DNA-binding domain"/>
    <property type="match status" value="1"/>
</dbReference>
<dbReference type="InterPro" id="IPR036388">
    <property type="entry name" value="WH-like_DNA-bd_sf"/>
</dbReference>
<dbReference type="InterPro" id="IPR005471">
    <property type="entry name" value="Tscrpt_reg_IclR_N"/>
</dbReference>
<reference evidence="6 7" key="1">
    <citation type="submission" date="2024-01" db="EMBL/GenBank/DDBJ databases">
        <title>Draft genome sequence of Gordonia sp. PKS22-38.</title>
        <authorList>
            <person name="Suphannarot A."/>
            <person name="Mingma R."/>
        </authorList>
    </citation>
    <scope>NUCLEOTIDE SEQUENCE [LARGE SCALE GENOMIC DNA]</scope>
    <source>
        <strain evidence="6 7">PKS22-38</strain>
    </source>
</reference>
<proteinExistence type="predicted"/>
<dbReference type="Gene3D" id="3.30.450.40">
    <property type="match status" value="1"/>
</dbReference>
<dbReference type="InterPro" id="IPR050707">
    <property type="entry name" value="HTH_MetabolicPath_Reg"/>
</dbReference>
<dbReference type="InterPro" id="IPR014757">
    <property type="entry name" value="Tscrpt_reg_IclR_C"/>
</dbReference>
<evidence type="ECO:0000256" key="2">
    <source>
        <dbReference type="ARBA" id="ARBA00023125"/>
    </source>
</evidence>
<evidence type="ECO:0000256" key="1">
    <source>
        <dbReference type="ARBA" id="ARBA00023015"/>
    </source>
</evidence>